<dbReference type="InParanoid" id="G7DVL9"/>
<dbReference type="InterPro" id="IPR007638">
    <property type="entry name" value="Gln-tRNA-synth_Ib_RNA-bd_2"/>
</dbReference>
<evidence type="ECO:0000313" key="16">
    <source>
        <dbReference type="Proteomes" id="UP000009131"/>
    </source>
</evidence>
<evidence type="ECO:0000259" key="13">
    <source>
        <dbReference type="Pfam" id="PF03950"/>
    </source>
</evidence>
<dbReference type="InterPro" id="IPR014729">
    <property type="entry name" value="Rossmann-like_a/b/a_fold"/>
</dbReference>
<dbReference type="RefSeq" id="XP_014567757.1">
    <property type="nucleotide sequence ID" value="XM_014712271.1"/>
</dbReference>
<dbReference type="EMBL" id="BABT02000044">
    <property type="protein sequence ID" value="GAA94629.1"/>
    <property type="molecule type" value="Genomic_DNA"/>
</dbReference>
<dbReference type="STRING" id="764103.G7DVL9"/>
<dbReference type="PROSITE" id="PS00178">
    <property type="entry name" value="AA_TRNA_LIGASE_I"/>
    <property type="match status" value="1"/>
</dbReference>
<feature type="region of interest" description="Disordered" evidence="11">
    <location>
        <begin position="646"/>
        <end position="669"/>
    </location>
</feature>
<evidence type="ECO:0000259" key="14">
    <source>
        <dbReference type="Pfam" id="PF04557"/>
    </source>
</evidence>
<evidence type="ECO:0000256" key="6">
    <source>
        <dbReference type="ARBA" id="ARBA00022917"/>
    </source>
</evidence>
<protein>
    <recommendedName>
        <fullName evidence="2">glutamine--tRNA ligase</fullName>
        <ecNumber evidence="2">6.1.1.18</ecNumber>
    </recommendedName>
    <alternativeName>
        <fullName evidence="8">Glutaminyl-tRNA synthetase</fullName>
    </alternativeName>
</protein>
<comment type="similarity">
    <text evidence="1 10">Belongs to the class-I aminoacyl-tRNA synthetase family.</text>
</comment>
<dbReference type="Pfam" id="PF03950">
    <property type="entry name" value="tRNA-synt_1c_C"/>
    <property type="match status" value="1"/>
</dbReference>
<keyword evidence="6 10" id="KW-0648">Protein biosynthesis</keyword>
<dbReference type="Gene3D" id="2.40.240.10">
    <property type="entry name" value="Ribosomal Protein L25, Chain P"/>
    <property type="match status" value="2"/>
</dbReference>
<dbReference type="GO" id="GO:0005829">
    <property type="term" value="C:cytosol"/>
    <property type="evidence" value="ECO:0007669"/>
    <property type="project" value="TreeGrafter"/>
</dbReference>
<dbReference type="Proteomes" id="UP000009131">
    <property type="component" value="Unassembled WGS sequence"/>
</dbReference>
<evidence type="ECO:0000256" key="4">
    <source>
        <dbReference type="ARBA" id="ARBA00022741"/>
    </source>
</evidence>
<dbReference type="InterPro" id="IPR000924">
    <property type="entry name" value="Glu/Gln-tRNA-synth"/>
</dbReference>
<dbReference type="OMA" id="TWCIYPM"/>
<comment type="catalytic activity">
    <reaction evidence="9">
        <text>tRNA(Gln) + L-glutamine + ATP = L-glutaminyl-tRNA(Gln) + AMP + diphosphate</text>
        <dbReference type="Rhea" id="RHEA:20121"/>
        <dbReference type="Rhea" id="RHEA-COMP:9662"/>
        <dbReference type="Rhea" id="RHEA-COMP:9681"/>
        <dbReference type="ChEBI" id="CHEBI:30616"/>
        <dbReference type="ChEBI" id="CHEBI:33019"/>
        <dbReference type="ChEBI" id="CHEBI:58359"/>
        <dbReference type="ChEBI" id="CHEBI:78442"/>
        <dbReference type="ChEBI" id="CHEBI:78521"/>
        <dbReference type="ChEBI" id="CHEBI:456215"/>
        <dbReference type="EC" id="6.1.1.18"/>
    </reaction>
</comment>
<evidence type="ECO:0000256" key="8">
    <source>
        <dbReference type="ARBA" id="ARBA00030466"/>
    </source>
</evidence>
<dbReference type="InterPro" id="IPR020058">
    <property type="entry name" value="Glu/Gln-tRNA-synth_Ib_cat-dom"/>
</dbReference>
<reference evidence="15 16" key="1">
    <citation type="journal article" date="2011" name="J. Gen. Appl. Microbiol.">
        <title>Draft genome sequencing of the enigmatic basidiomycete Mixia osmundae.</title>
        <authorList>
            <person name="Nishida H."/>
            <person name="Nagatsuka Y."/>
            <person name="Sugiyama J."/>
        </authorList>
    </citation>
    <scope>NUCLEOTIDE SEQUENCE [LARGE SCALE GENOMIC DNA]</scope>
    <source>
        <strain evidence="16">CBS 9802 / IAM 14324 / JCM 22182 / KY 12970</strain>
    </source>
</reference>
<gene>
    <name evidence="15" type="primary">Mo01281</name>
    <name evidence="15" type="ORF">E5Q_01281</name>
</gene>
<dbReference type="SUPFAM" id="SSF52374">
    <property type="entry name" value="Nucleotidylyl transferase"/>
    <property type="match status" value="1"/>
</dbReference>
<dbReference type="Pfam" id="PF04557">
    <property type="entry name" value="tRNA_synt_1c_R2"/>
    <property type="match status" value="1"/>
</dbReference>
<feature type="region of interest" description="Disordered" evidence="11">
    <location>
        <begin position="89"/>
        <end position="109"/>
    </location>
</feature>
<comment type="caution">
    <text evidence="15">The sequence shown here is derived from an EMBL/GenBank/DDBJ whole genome shotgun (WGS) entry which is preliminary data.</text>
</comment>
<dbReference type="eggNOG" id="KOG1148">
    <property type="taxonomic scope" value="Eukaryota"/>
</dbReference>
<keyword evidence="3 10" id="KW-0436">Ligase</keyword>
<evidence type="ECO:0000256" key="10">
    <source>
        <dbReference type="RuleBase" id="RU363037"/>
    </source>
</evidence>
<feature type="region of interest" description="Disordered" evidence="11">
    <location>
        <begin position="1"/>
        <end position="24"/>
    </location>
</feature>
<dbReference type="Pfam" id="PF00749">
    <property type="entry name" value="tRNA-synt_1c"/>
    <property type="match status" value="1"/>
</dbReference>
<keyword evidence="7 10" id="KW-0030">Aminoacyl-tRNA synthetase</keyword>
<dbReference type="AlphaFoldDB" id="G7DVL9"/>
<evidence type="ECO:0000259" key="12">
    <source>
        <dbReference type="Pfam" id="PF00749"/>
    </source>
</evidence>
<dbReference type="InterPro" id="IPR011035">
    <property type="entry name" value="Ribosomal_bL25/Gln-tRNA_synth"/>
</dbReference>
<dbReference type="InterPro" id="IPR004514">
    <property type="entry name" value="Gln-tRNA-synth"/>
</dbReference>
<dbReference type="NCBIfam" id="TIGR00440">
    <property type="entry name" value="glnS"/>
    <property type="match status" value="1"/>
</dbReference>
<feature type="domain" description="Glutamyl/glutaminyl-tRNA synthetase class Ib catalytic" evidence="12">
    <location>
        <begin position="149"/>
        <end position="457"/>
    </location>
</feature>
<evidence type="ECO:0000256" key="2">
    <source>
        <dbReference type="ARBA" id="ARBA00012836"/>
    </source>
</evidence>
<feature type="domain" description="Glutaminyl-tRNA synthetase class Ib non-specific RNA-binding" evidence="14">
    <location>
        <begin position="79"/>
        <end position="142"/>
    </location>
</feature>
<reference evidence="15 16" key="2">
    <citation type="journal article" date="2012" name="Open Biol.">
        <title>Characteristics of nucleosomes and linker DNA regions on the genome of the basidiomycete Mixia osmundae revealed by mono- and dinucleosome mapping.</title>
        <authorList>
            <person name="Nishida H."/>
            <person name="Kondo S."/>
            <person name="Matsumoto T."/>
            <person name="Suzuki Y."/>
            <person name="Yoshikawa H."/>
            <person name="Taylor T.D."/>
            <person name="Sugiyama J."/>
        </authorList>
    </citation>
    <scope>NUCLEOTIDE SEQUENCE [LARGE SCALE GENOMIC DNA]</scope>
    <source>
        <strain evidence="16">CBS 9802 / IAM 14324 / JCM 22182 / KY 12970</strain>
    </source>
</reference>
<dbReference type="InterPro" id="IPR050132">
    <property type="entry name" value="Gln/Glu-tRNA_Ligase"/>
</dbReference>
<organism evidence="15 16">
    <name type="scientific">Mixia osmundae (strain CBS 9802 / IAM 14324 / JCM 22182 / KY 12970)</name>
    <dbReference type="NCBI Taxonomy" id="764103"/>
    <lineage>
        <taxon>Eukaryota</taxon>
        <taxon>Fungi</taxon>
        <taxon>Dikarya</taxon>
        <taxon>Basidiomycota</taxon>
        <taxon>Pucciniomycotina</taxon>
        <taxon>Mixiomycetes</taxon>
        <taxon>Mixiales</taxon>
        <taxon>Mixiaceae</taxon>
        <taxon>Mixia</taxon>
    </lineage>
</organism>
<keyword evidence="4 10" id="KW-0547">Nucleotide-binding</keyword>
<dbReference type="SUPFAM" id="SSF50715">
    <property type="entry name" value="Ribosomal protein L25-like"/>
    <property type="match status" value="1"/>
</dbReference>
<dbReference type="GO" id="GO:0006425">
    <property type="term" value="P:glutaminyl-tRNA aminoacylation"/>
    <property type="evidence" value="ECO:0007669"/>
    <property type="project" value="InterPro"/>
</dbReference>
<evidence type="ECO:0000256" key="11">
    <source>
        <dbReference type="SAM" id="MobiDB-lite"/>
    </source>
</evidence>
<dbReference type="InterPro" id="IPR001412">
    <property type="entry name" value="aa-tRNA-synth_I_CS"/>
</dbReference>
<evidence type="ECO:0000256" key="5">
    <source>
        <dbReference type="ARBA" id="ARBA00022840"/>
    </source>
</evidence>
<dbReference type="InterPro" id="IPR020056">
    <property type="entry name" value="Rbsml_bL25/Gln-tRNA_synth_N"/>
</dbReference>
<evidence type="ECO:0000256" key="3">
    <source>
        <dbReference type="ARBA" id="ARBA00022598"/>
    </source>
</evidence>
<accession>G7DVL9</accession>
<keyword evidence="16" id="KW-1185">Reference proteome</keyword>
<proteinExistence type="inferred from homology"/>
<sequence>MAAAPADAGPQKPKRKVDEGPKLAREETFALVQSWTQEHKAEIEEQGGWQCEKKLIGTFRSLPATRSSAVPDVSAAIAQSLGELLGPKPAKEPVAKVPKPTADAKGKATEAPVPDMFKEGFLAHLHKPGENPQIDQRFKEEHLRATGGKVVTRFPPEPSGSLHIGHCKAIAINFGYAQYHRGICYLRFDDTNPAAEEGAHFDAILSTIRWLGYEPYQITYSSDHFQRLYELAQQLIKKGKAYTCSCTPEQVKFNRGGEERPTRIACEHRDKPPQLCLDEFEGMRLGKYKKGEVTLRMKQDLENPNPQMWDLMAYRIVDEPHHRTGSDWRIYPTYDFTHCLCDSFENISHSLCTTEFIAARESYEWLCDELEIYKPRQSEYGRLSLQGTITSKRKINKLVDLGHVMSWSDPRLYTVDALRRRGVPPGAILDFVNEIGVTSAISTISLARFEQAIRAYLEVNTPRLMMVLEPVRLTLTNVPDDYVVMCEKPLHPKNPALGKNTVPFAKHVYIDRSDFRSEDSPDYFRLAPGKSVGLLNAPHTVKCTSFKTDASTGQVVEILCKLENSGPFVKSKAYIQWVADHEPSGSPVRISETRVFHALFKSDNPAGAPNFLDEVKPNSLEVFQSALIETGFLDVAQTELAKAKADAEKRTSAVSQGQHDRSSAGAPEAEASQLYGYESIRFQGMRTAYFAVDYDSDLVLDASKPSKIILNRIVSLKADSGKNS</sequence>
<evidence type="ECO:0000256" key="7">
    <source>
        <dbReference type="ARBA" id="ARBA00023146"/>
    </source>
</evidence>
<dbReference type="OrthoDB" id="10250478at2759"/>
<dbReference type="GO" id="GO:0004819">
    <property type="term" value="F:glutamine-tRNA ligase activity"/>
    <property type="evidence" value="ECO:0007669"/>
    <property type="project" value="UniProtKB-EC"/>
</dbReference>
<evidence type="ECO:0000256" key="1">
    <source>
        <dbReference type="ARBA" id="ARBA00005594"/>
    </source>
</evidence>
<evidence type="ECO:0000313" key="15">
    <source>
        <dbReference type="EMBL" id="GAA94629.1"/>
    </source>
</evidence>
<dbReference type="GO" id="GO:0005524">
    <property type="term" value="F:ATP binding"/>
    <property type="evidence" value="ECO:0007669"/>
    <property type="project" value="UniProtKB-KW"/>
</dbReference>
<dbReference type="HOGENOM" id="CLU_001882_2_3_1"/>
<dbReference type="FunFam" id="3.40.50.620:FF:000037">
    <property type="entry name" value="Glutamine--tRNA ligase cytoplasmic"/>
    <property type="match status" value="1"/>
</dbReference>
<evidence type="ECO:0000256" key="9">
    <source>
        <dbReference type="ARBA" id="ARBA00048270"/>
    </source>
</evidence>
<dbReference type="FunFam" id="2.40.240.10:FF:000007">
    <property type="entry name" value="Glutamine--tRNA ligase"/>
    <property type="match status" value="1"/>
</dbReference>
<feature type="domain" description="Glutamyl/glutaminyl-tRNA synthetase class Ib anti-codon binding" evidence="13">
    <location>
        <begin position="462"/>
        <end position="562"/>
    </location>
</feature>
<dbReference type="InterPro" id="IPR020059">
    <property type="entry name" value="Glu/Gln-tRNA-synth_Ib_codon-bd"/>
</dbReference>
<dbReference type="PANTHER" id="PTHR43097">
    <property type="entry name" value="GLUTAMINE-TRNA LIGASE"/>
    <property type="match status" value="1"/>
</dbReference>
<dbReference type="PANTHER" id="PTHR43097:SF4">
    <property type="entry name" value="GLUTAMINE--TRNA LIGASE"/>
    <property type="match status" value="1"/>
</dbReference>
<dbReference type="Gene3D" id="3.40.50.620">
    <property type="entry name" value="HUPs"/>
    <property type="match status" value="1"/>
</dbReference>
<dbReference type="PRINTS" id="PR00987">
    <property type="entry name" value="TRNASYNTHGLU"/>
</dbReference>
<name>G7DVL9_MIXOS</name>
<keyword evidence="5 10" id="KW-0067">ATP-binding</keyword>
<dbReference type="EC" id="6.1.1.18" evidence="2"/>
<dbReference type="FunCoup" id="G7DVL9">
    <property type="interactions" value="772"/>
</dbReference>